<evidence type="ECO:0000256" key="2">
    <source>
        <dbReference type="ARBA" id="ARBA00022741"/>
    </source>
</evidence>
<keyword evidence="6" id="KW-0238">DNA-binding</keyword>
<dbReference type="EMBL" id="FQZL01000018">
    <property type="protein sequence ID" value="SHJ37686.1"/>
    <property type="molecule type" value="Genomic_DNA"/>
</dbReference>
<accession>A0A1M6ITA4</accession>
<name>A0A1M6ITA4_9FIRM</name>
<dbReference type="InterPro" id="IPR045076">
    <property type="entry name" value="MutS"/>
</dbReference>
<dbReference type="InterPro" id="IPR036187">
    <property type="entry name" value="DNA_mismatch_repair_MutS_sf"/>
</dbReference>
<dbReference type="FunFam" id="3.40.50.300:FF:000830">
    <property type="entry name" value="Endonuclease MutS2"/>
    <property type="match status" value="1"/>
</dbReference>
<dbReference type="GO" id="GO:0016887">
    <property type="term" value="F:ATP hydrolysis activity"/>
    <property type="evidence" value="ECO:0007669"/>
    <property type="project" value="InterPro"/>
</dbReference>
<dbReference type="RefSeq" id="WP_073049846.1">
    <property type="nucleotide sequence ID" value="NZ_FQZL01000018.1"/>
</dbReference>
<proteinExistence type="predicted"/>
<dbReference type="PIRSF" id="PIRSF005814">
    <property type="entry name" value="MutS_YshD"/>
    <property type="match status" value="1"/>
</dbReference>
<dbReference type="GO" id="GO:0005524">
    <property type="term" value="F:ATP binding"/>
    <property type="evidence" value="ECO:0007669"/>
    <property type="project" value="UniProtKB-KW"/>
</dbReference>
<dbReference type="GO" id="GO:0006298">
    <property type="term" value="P:mismatch repair"/>
    <property type="evidence" value="ECO:0007669"/>
    <property type="project" value="InterPro"/>
</dbReference>
<dbReference type="Gene3D" id="3.40.50.300">
    <property type="entry name" value="P-loop containing nucleotide triphosphate hydrolases"/>
    <property type="match status" value="1"/>
</dbReference>
<evidence type="ECO:0000256" key="4">
    <source>
        <dbReference type="ARBA" id="ARBA00022840"/>
    </source>
</evidence>
<evidence type="ECO:0000313" key="9">
    <source>
        <dbReference type="EMBL" id="SHJ37686.1"/>
    </source>
</evidence>
<dbReference type="InterPro" id="IPR027417">
    <property type="entry name" value="P-loop_NTPase"/>
</dbReference>
<organism evidence="9 10">
    <name type="scientific">Dethiosulfatibacter aminovorans DSM 17477</name>
    <dbReference type="NCBI Taxonomy" id="1121476"/>
    <lineage>
        <taxon>Bacteria</taxon>
        <taxon>Bacillati</taxon>
        <taxon>Bacillota</taxon>
        <taxon>Tissierellia</taxon>
        <taxon>Dethiosulfatibacter</taxon>
    </lineage>
</organism>
<dbReference type="AlphaFoldDB" id="A0A1M6ITA4"/>
<dbReference type="STRING" id="1121476.SAMN02745751_02428"/>
<feature type="domain" description="DNA mismatch repair protein MutS core" evidence="7">
    <location>
        <begin position="9"/>
        <end position="311"/>
    </location>
</feature>
<gene>
    <name evidence="9" type="ORF">SAMN02745751_02428</name>
</gene>
<evidence type="ECO:0000256" key="1">
    <source>
        <dbReference type="ARBA" id="ARBA00022730"/>
    </source>
</evidence>
<dbReference type="SUPFAM" id="SSF52540">
    <property type="entry name" value="P-loop containing nucleoside triphosphate hydrolases"/>
    <property type="match status" value="1"/>
</dbReference>
<dbReference type="InterPro" id="IPR007696">
    <property type="entry name" value="DNA_mismatch_repair_MutS_core"/>
</dbReference>
<dbReference type="Pfam" id="PF00488">
    <property type="entry name" value="MutS_V"/>
    <property type="match status" value="1"/>
</dbReference>
<keyword evidence="1" id="KW-0699">rRNA-binding</keyword>
<protein>
    <submittedName>
        <fullName evidence="9">MutS2 family protein</fullName>
    </submittedName>
</protein>
<evidence type="ECO:0000256" key="6">
    <source>
        <dbReference type="ARBA" id="ARBA00023125"/>
    </source>
</evidence>
<dbReference type="PANTHER" id="PTHR48466">
    <property type="entry name" value="OS10G0509000 PROTEIN-RELATED"/>
    <property type="match status" value="1"/>
</dbReference>
<sequence length="635" mass="71574">MNKKIYEKLNYYEIKEELKNHALSELGKEKIERLEPLTSRKGIENSLEKTTEAVEILSQGRGVPMYGLSAVNAYIDKADKGVILKPTELVKIADFQRGCLSMKKFIQDFRYMAPVLSSFSENINECGSLEDEILACINGADLRHDASPRLGKLNKKKKTTEDRIKTKLETLISNSSYSKYLQESFVAERMGKYTLPVKRTYKSMVKGSIIDESSTGSTVFIEPDSVKKITLELEQINYEIQDEEYQILSTLTGFVSMYRKELEMNAEIMSEYDFAFAKGKYSLAINGKRPELSPGDEFVIRRGRHPLLVDPVPLDFNIGEDFRTLVITGPNTGGKTIVLKTVGLMTLMLQSGLHLPVGEGSIFPVFSEIFVDVGDAQDIKNSLSTFSGHMKNIVEITNGADSKSLVLLDEIGTGTDPREGAAIGSAVLEDLYKNGALTVVTTHYSKIKDFAEEMNGFQNAKMLFNAETLEPYYKLVIGDAGESNALWISERLGLKKSILKRSAELTGEKEVSSTQTIRARNIQPKTRKPEKEKVKKQKKFFKGDLVINLNDNEKAILFEGPDEKGMVNLSRNYEFFTLPVKRIKLIGKASDLYPADYDMDQLFYSFKVRKFDRDVSRGGIKSFKELKDRLEKINK</sequence>
<dbReference type="PANTHER" id="PTHR48466:SF2">
    <property type="entry name" value="OS10G0509000 PROTEIN"/>
    <property type="match status" value="1"/>
</dbReference>
<keyword evidence="5" id="KW-0694">RNA-binding</keyword>
<keyword evidence="4" id="KW-0067">ATP-binding</keyword>
<keyword evidence="3" id="KW-0378">Hydrolase</keyword>
<dbReference type="NCBIfam" id="TIGR01069">
    <property type="entry name" value="mutS2"/>
    <property type="match status" value="1"/>
</dbReference>
<reference evidence="9 10" key="1">
    <citation type="submission" date="2016-11" db="EMBL/GenBank/DDBJ databases">
        <authorList>
            <person name="Jaros S."/>
            <person name="Januszkiewicz K."/>
            <person name="Wedrychowicz H."/>
        </authorList>
    </citation>
    <scope>NUCLEOTIDE SEQUENCE [LARGE SCALE GENOMIC DNA]</scope>
    <source>
        <strain evidence="9 10">DSM 17477</strain>
    </source>
</reference>
<dbReference type="OrthoDB" id="9808166at2"/>
<keyword evidence="2" id="KW-0547">Nucleotide-binding</keyword>
<dbReference type="InterPro" id="IPR000432">
    <property type="entry name" value="DNA_mismatch_repair_MutS_C"/>
</dbReference>
<dbReference type="Proteomes" id="UP000184052">
    <property type="component" value="Unassembled WGS sequence"/>
</dbReference>
<dbReference type="GO" id="GO:0140664">
    <property type="term" value="F:ATP-dependent DNA damage sensor activity"/>
    <property type="evidence" value="ECO:0007669"/>
    <property type="project" value="InterPro"/>
</dbReference>
<dbReference type="SUPFAM" id="SSF48334">
    <property type="entry name" value="DNA repair protein MutS, domain III"/>
    <property type="match status" value="1"/>
</dbReference>
<dbReference type="GO" id="GO:0045910">
    <property type="term" value="P:negative regulation of DNA recombination"/>
    <property type="evidence" value="ECO:0007669"/>
    <property type="project" value="InterPro"/>
</dbReference>
<evidence type="ECO:0000256" key="3">
    <source>
        <dbReference type="ARBA" id="ARBA00022801"/>
    </source>
</evidence>
<dbReference type="SMART" id="SM00534">
    <property type="entry name" value="MUTSac"/>
    <property type="match status" value="1"/>
</dbReference>
<dbReference type="SMART" id="SM00533">
    <property type="entry name" value="MUTSd"/>
    <property type="match status" value="1"/>
</dbReference>
<dbReference type="GO" id="GO:0019843">
    <property type="term" value="F:rRNA binding"/>
    <property type="evidence" value="ECO:0007669"/>
    <property type="project" value="UniProtKB-KW"/>
</dbReference>
<evidence type="ECO:0000259" key="8">
    <source>
        <dbReference type="SMART" id="SM00534"/>
    </source>
</evidence>
<dbReference type="InterPro" id="IPR005747">
    <property type="entry name" value="MutS2"/>
</dbReference>
<evidence type="ECO:0000313" key="10">
    <source>
        <dbReference type="Proteomes" id="UP000184052"/>
    </source>
</evidence>
<dbReference type="GO" id="GO:0030983">
    <property type="term" value="F:mismatched DNA binding"/>
    <property type="evidence" value="ECO:0007669"/>
    <property type="project" value="InterPro"/>
</dbReference>
<feature type="domain" description="DNA mismatch repair proteins mutS family" evidence="8">
    <location>
        <begin position="322"/>
        <end position="507"/>
    </location>
</feature>
<evidence type="ECO:0000259" key="7">
    <source>
        <dbReference type="SMART" id="SM00533"/>
    </source>
</evidence>
<dbReference type="GO" id="GO:0004519">
    <property type="term" value="F:endonuclease activity"/>
    <property type="evidence" value="ECO:0007669"/>
    <property type="project" value="InterPro"/>
</dbReference>
<keyword evidence="10" id="KW-1185">Reference proteome</keyword>
<evidence type="ECO:0000256" key="5">
    <source>
        <dbReference type="ARBA" id="ARBA00022884"/>
    </source>
</evidence>